<keyword evidence="7 12" id="KW-1133">Transmembrane helix</keyword>
<dbReference type="InterPro" id="IPR002213">
    <property type="entry name" value="UDP_glucos_trans"/>
</dbReference>
<dbReference type="CDD" id="cd03784">
    <property type="entry name" value="GT1_Gtf-like"/>
    <property type="match status" value="1"/>
</dbReference>
<keyword evidence="3 11" id="KW-0328">Glycosyltransferase</keyword>
<dbReference type="Gene3D" id="3.40.50.2000">
    <property type="entry name" value="Glycogen Phosphorylase B"/>
    <property type="match status" value="2"/>
</dbReference>
<evidence type="ECO:0000256" key="9">
    <source>
        <dbReference type="ARBA" id="ARBA00023180"/>
    </source>
</evidence>
<evidence type="ECO:0000313" key="15">
    <source>
        <dbReference type="RefSeq" id="XP_052123523.1"/>
    </source>
</evidence>
<dbReference type="GO" id="GO:0005783">
    <property type="term" value="C:endoplasmic reticulum"/>
    <property type="evidence" value="ECO:0007669"/>
    <property type="project" value="UniProtKB-SubCell"/>
</dbReference>
<evidence type="ECO:0000256" key="2">
    <source>
        <dbReference type="ARBA" id="ARBA00009995"/>
    </source>
</evidence>
<sequence>MARVVLVLAVLALLIAVVHGGGGAATARTGPARILVAMPWNNYSHMQVVYPVVRALCARGHEVVLLSRVPMPPPLPANFKFVQLDFNSPAQQYGFEIGRLQQISAPFRDAYNILALGLDHCQLLLGQEPVQRLLQGGPGGAPAERFDLVITELFFTDCYVALAHRLGAPHLFVNSGPLPPWGYARFGVPSNPAHVAAFSLPVTDDMPFAARLQNAALWAANAALYHLWFAPREQAVVDALVPAGTPPLARLLPDAAMLLLNTHPALSPARPLPPNVVEVGGLHIAPEQALPQDLEQFVSGAKDGVILFSLGSMIRASSLPKENAAALLRGFGALKQRVVWKWEDEAPGPVPKNVRLSKWLPQFDVLCHNNTRLFIGHGGLLSTSEAAHCGVPLLGIAMYGDQRTNLAAVAKAGAGRSLPYSTLKNADLFLKNVKDLLEDPSFQQSATALSERFRDRPMSPLDTAVYWTEYVIRHKGAPHLRGAARNLTWYQEALLDVFAVVFLCLAAALYVAWTVVRTLLRLVMRVGCSLTGACDQKAAPKKKKQ</sequence>
<feature type="signal peptide" evidence="13">
    <location>
        <begin position="1"/>
        <end position="20"/>
    </location>
</feature>
<evidence type="ECO:0000256" key="10">
    <source>
        <dbReference type="ARBA" id="ARBA00046288"/>
    </source>
</evidence>
<evidence type="ECO:0000256" key="6">
    <source>
        <dbReference type="ARBA" id="ARBA00022824"/>
    </source>
</evidence>
<protein>
    <submittedName>
        <fullName evidence="15">UDP-glycosyltransferase UGT5</fullName>
    </submittedName>
</protein>
<comment type="subcellular location">
    <subcellularLocation>
        <location evidence="10">Endomembrane system</location>
        <topology evidence="10">Single-pass type I membrane protein</topology>
    </subcellularLocation>
    <subcellularLocation>
        <location evidence="1">Endoplasmic reticulum</location>
    </subcellularLocation>
</comment>
<dbReference type="SUPFAM" id="SSF53756">
    <property type="entry name" value="UDP-Glycosyltransferase/glycogen phosphorylase"/>
    <property type="match status" value="1"/>
</dbReference>
<evidence type="ECO:0000256" key="8">
    <source>
        <dbReference type="ARBA" id="ARBA00023136"/>
    </source>
</evidence>
<dbReference type="InterPro" id="IPR050271">
    <property type="entry name" value="UDP-glycosyltransferase"/>
</dbReference>
<reference evidence="15" key="1">
    <citation type="submission" date="2025-08" db="UniProtKB">
        <authorList>
            <consortium name="RefSeq"/>
        </authorList>
    </citation>
    <scope>IDENTIFICATION</scope>
    <source>
        <tissue evidence="15">Whole organism</tissue>
    </source>
</reference>
<dbReference type="KEGG" id="foc:113216633"/>
<evidence type="ECO:0000256" key="13">
    <source>
        <dbReference type="SAM" id="SignalP"/>
    </source>
</evidence>
<dbReference type="Proteomes" id="UP000504606">
    <property type="component" value="Unplaced"/>
</dbReference>
<keyword evidence="5 12" id="KW-0812">Transmembrane</keyword>
<organism evidence="14 15">
    <name type="scientific">Frankliniella occidentalis</name>
    <name type="common">Western flower thrips</name>
    <name type="synonym">Euthrips occidentalis</name>
    <dbReference type="NCBI Taxonomy" id="133901"/>
    <lineage>
        <taxon>Eukaryota</taxon>
        <taxon>Metazoa</taxon>
        <taxon>Ecdysozoa</taxon>
        <taxon>Arthropoda</taxon>
        <taxon>Hexapoda</taxon>
        <taxon>Insecta</taxon>
        <taxon>Pterygota</taxon>
        <taxon>Neoptera</taxon>
        <taxon>Paraneoptera</taxon>
        <taxon>Thysanoptera</taxon>
        <taxon>Terebrantia</taxon>
        <taxon>Thripoidea</taxon>
        <taxon>Thripidae</taxon>
        <taxon>Frankliniella</taxon>
    </lineage>
</organism>
<evidence type="ECO:0000256" key="4">
    <source>
        <dbReference type="ARBA" id="ARBA00022679"/>
    </source>
</evidence>
<evidence type="ECO:0000256" key="5">
    <source>
        <dbReference type="ARBA" id="ARBA00022692"/>
    </source>
</evidence>
<dbReference type="Pfam" id="PF00201">
    <property type="entry name" value="UDPGT"/>
    <property type="match status" value="1"/>
</dbReference>
<dbReference type="FunFam" id="3.40.50.2000:FF:000050">
    <property type="entry name" value="UDP-glucuronosyltransferase"/>
    <property type="match status" value="1"/>
</dbReference>
<dbReference type="AlphaFoldDB" id="A0A9C6U8Q8"/>
<evidence type="ECO:0000256" key="11">
    <source>
        <dbReference type="RuleBase" id="RU003718"/>
    </source>
</evidence>
<keyword evidence="8 12" id="KW-0472">Membrane</keyword>
<evidence type="ECO:0000313" key="14">
    <source>
        <dbReference type="Proteomes" id="UP000504606"/>
    </source>
</evidence>
<dbReference type="InterPro" id="IPR035595">
    <property type="entry name" value="UDP_glycos_trans_CS"/>
</dbReference>
<feature type="transmembrane region" description="Helical" evidence="12">
    <location>
        <begin position="493"/>
        <end position="516"/>
    </location>
</feature>
<keyword evidence="13" id="KW-0732">Signal</keyword>
<comment type="similarity">
    <text evidence="2 11">Belongs to the UDP-glycosyltransferase family.</text>
</comment>
<evidence type="ECO:0000256" key="12">
    <source>
        <dbReference type="SAM" id="Phobius"/>
    </source>
</evidence>
<evidence type="ECO:0000256" key="3">
    <source>
        <dbReference type="ARBA" id="ARBA00022676"/>
    </source>
</evidence>
<dbReference type="GO" id="GO:0008194">
    <property type="term" value="F:UDP-glycosyltransferase activity"/>
    <property type="evidence" value="ECO:0007669"/>
    <property type="project" value="InterPro"/>
</dbReference>
<gene>
    <name evidence="15" type="primary">LOC113216633</name>
</gene>
<keyword evidence="9" id="KW-0325">Glycoprotein</keyword>
<evidence type="ECO:0000256" key="1">
    <source>
        <dbReference type="ARBA" id="ARBA00004240"/>
    </source>
</evidence>
<dbReference type="PANTHER" id="PTHR48043:SF114">
    <property type="entry name" value="IP04436P-RELATED"/>
    <property type="match status" value="1"/>
</dbReference>
<proteinExistence type="inferred from homology"/>
<dbReference type="PROSITE" id="PS00375">
    <property type="entry name" value="UDPGT"/>
    <property type="match status" value="1"/>
</dbReference>
<dbReference type="GeneID" id="113216633"/>
<accession>A0A9C6U8Q8</accession>
<keyword evidence="4 11" id="KW-0808">Transferase</keyword>
<dbReference type="OrthoDB" id="5835829at2759"/>
<dbReference type="PANTHER" id="PTHR48043">
    <property type="entry name" value="EG:EG0003.4 PROTEIN-RELATED"/>
    <property type="match status" value="1"/>
</dbReference>
<evidence type="ECO:0000256" key="7">
    <source>
        <dbReference type="ARBA" id="ARBA00022989"/>
    </source>
</evidence>
<feature type="chain" id="PRO_5038636208" evidence="13">
    <location>
        <begin position="21"/>
        <end position="545"/>
    </location>
</feature>
<name>A0A9C6U8Q8_FRAOC</name>
<keyword evidence="14" id="KW-1185">Reference proteome</keyword>
<keyword evidence="6" id="KW-0256">Endoplasmic reticulum</keyword>
<dbReference type="RefSeq" id="XP_052123523.1">
    <property type="nucleotide sequence ID" value="XM_052267563.1"/>
</dbReference>